<dbReference type="EMBL" id="KB206411">
    <property type="protein sequence ID" value="ELP91915.1"/>
    <property type="molecule type" value="Genomic_DNA"/>
</dbReference>
<dbReference type="PANTHER" id="PTHR10351">
    <property type="entry name" value="TRANSCRIPTION FACTOR BTF3 FAMILY MEMBER"/>
    <property type="match status" value="1"/>
</dbReference>
<proteinExistence type="predicted"/>
<dbReference type="AlphaFoldDB" id="A0A0A1UAA6"/>
<dbReference type="GeneID" id="14890866"/>
<gene>
    <name evidence="3" type="ORF">EIN_399450</name>
</gene>
<dbReference type="Proteomes" id="UP000014680">
    <property type="component" value="Unassembled WGS sequence"/>
</dbReference>
<dbReference type="OMA" id="TPVAHEM"/>
<reference evidence="3 4" key="1">
    <citation type="submission" date="2012-10" db="EMBL/GenBank/DDBJ databases">
        <authorList>
            <person name="Zafar N."/>
            <person name="Inman J."/>
            <person name="Hall N."/>
            <person name="Lorenzi H."/>
            <person name="Caler E."/>
        </authorList>
    </citation>
    <scope>NUCLEOTIDE SEQUENCE [LARGE SCALE GENOMIC DNA]</scope>
    <source>
        <strain evidence="3 4">IP1</strain>
    </source>
</reference>
<dbReference type="PROSITE" id="PS51151">
    <property type="entry name" value="NAC_AB"/>
    <property type="match status" value="1"/>
</dbReference>
<evidence type="ECO:0000259" key="2">
    <source>
        <dbReference type="PROSITE" id="PS51151"/>
    </source>
</evidence>
<feature type="domain" description="NAC-A/B" evidence="2">
    <location>
        <begin position="58"/>
        <end position="126"/>
    </location>
</feature>
<evidence type="ECO:0000313" key="4">
    <source>
        <dbReference type="Proteomes" id="UP000014680"/>
    </source>
</evidence>
<sequence>MPKHVKPARQQVINTPVAHEMSKKVTINGKTVTVTSNAAVGGKGNMRMKPKVQHKGAAVDAKKMEATMKTLKAQQVQAIDECEMIQKHEGNYTITNWKSPKISTIAEGGVFFVSGKNAVKNMTEEEFNKAAQEQIEEITKQFKAPEKTEEKVAEAQEEKKEETEVKKDEPKAEDKKVDVEKTD</sequence>
<protein>
    <recommendedName>
        <fullName evidence="2">NAC-A/B domain-containing protein</fullName>
    </recommendedName>
</protein>
<dbReference type="VEuPathDB" id="AmoebaDB:EIN_399450"/>
<accession>A0A0A1UAA6</accession>
<dbReference type="KEGG" id="eiv:EIN_399450"/>
<keyword evidence="4" id="KW-1185">Reference proteome</keyword>
<organism evidence="3 4">
    <name type="scientific">Entamoeba invadens IP1</name>
    <dbReference type="NCBI Taxonomy" id="370355"/>
    <lineage>
        <taxon>Eukaryota</taxon>
        <taxon>Amoebozoa</taxon>
        <taxon>Evosea</taxon>
        <taxon>Archamoebae</taxon>
        <taxon>Mastigamoebida</taxon>
        <taxon>Entamoebidae</taxon>
        <taxon>Entamoeba</taxon>
    </lineage>
</organism>
<dbReference type="OrthoDB" id="8033832at2759"/>
<dbReference type="InterPro" id="IPR002715">
    <property type="entry name" value="Nas_poly-pep-assoc_cplx_dom"/>
</dbReference>
<feature type="region of interest" description="Disordered" evidence="1">
    <location>
        <begin position="140"/>
        <end position="183"/>
    </location>
</feature>
<dbReference type="InterPro" id="IPR039370">
    <property type="entry name" value="BTF3"/>
</dbReference>
<evidence type="ECO:0000256" key="1">
    <source>
        <dbReference type="SAM" id="MobiDB-lite"/>
    </source>
</evidence>
<dbReference type="RefSeq" id="XP_004258686.1">
    <property type="nucleotide sequence ID" value="XM_004258638.1"/>
</dbReference>
<evidence type="ECO:0000313" key="3">
    <source>
        <dbReference type="EMBL" id="ELP91915.1"/>
    </source>
</evidence>
<name>A0A0A1UAA6_ENTIV</name>